<keyword evidence="2" id="KW-0813">Transport</keyword>
<dbReference type="GO" id="GO:0055085">
    <property type="term" value="P:transmembrane transport"/>
    <property type="evidence" value="ECO:0007669"/>
    <property type="project" value="InterPro"/>
</dbReference>
<evidence type="ECO:0000259" key="7">
    <source>
        <dbReference type="Pfam" id="PF00324"/>
    </source>
</evidence>
<evidence type="ECO:0000256" key="4">
    <source>
        <dbReference type="ARBA" id="ARBA00022989"/>
    </source>
</evidence>
<evidence type="ECO:0000313" key="9">
    <source>
        <dbReference type="Proteomes" id="UP000578030"/>
    </source>
</evidence>
<dbReference type="InterPro" id="IPR004841">
    <property type="entry name" value="AA-permease/SLC12A_dom"/>
</dbReference>
<dbReference type="FunFam" id="1.20.1740.10:FF:000001">
    <property type="entry name" value="Amino acid permease"/>
    <property type="match status" value="1"/>
</dbReference>
<dbReference type="Pfam" id="PF00324">
    <property type="entry name" value="AA_permease"/>
    <property type="match status" value="1"/>
</dbReference>
<keyword evidence="4 6" id="KW-1133">Transmembrane helix</keyword>
<feature type="transmembrane region" description="Helical" evidence="6">
    <location>
        <begin position="332"/>
        <end position="352"/>
    </location>
</feature>
<dbReference type="EMBL" id="JABEQM010000003">
    <property type="protein sequence ID" value="MBB2201068.1"/>
    <property type="molecule type" value="Genomic_DNA"/>
</dbReference>
<feature type="domain" description="Amino acid permease/ SLC12A" evidence="7">
    <location>
        <begin position="20"/>
        <end position="443"/>
    </location>
</feature>
<feature type="transmembrane region" description="Helical" evidence="6">
    <location>
        <begin position="21"/>
        <end position="44"/>
    </location>
</feature>
<dbReference type="PANTHER" id="PTHR43495">
    <property type="entry name" value="GABA PERMEASE"/>
    <property type="match status" value="1"/>
</dbReference>
<dbReference type="Gene3D" id="1.20.1740.10">
    <property type="entry name" value="Amino acid/polyamine transporter I"/>
    <property type="match status" value="1"/>
</dbReference>
<evidence type="ECO:0000256" key="1">
    <source>
        <dbReference type="ARBA" id="ARBA00004141"/>
    </source>
</evidence>
<organism evidence="8 9">
    <name type="scientific">Gluconacetobacter tumulisoli</name>
    <dbReference type="NCBI Taxonomy" id="1286189"/>
    <lineage>
        <taxon>Bacteria</taxon>
        <taxon>Pseudomonadati</taxon>
        <taxon>Pseudomonadota</taxon>
        <taxon>Alphaproteobacteria</taxon>
        <taxon>Acetobacterales</taxon>
        <taxon>Acetobacteraceae</taxon>
        <taxon>Gluconacetobacter</taxon>
    </lineage>
</organism>
<feature type="transmembrane region" description="Helical" evidence="6">
    <location>
        <begin position="95"/>
        <end position="119"/>
    </location>
</feature>
<evidence type="ECO:0000256" key="2">
    <source>
        <dbReference type="ARBA" id="ARBA00022448"/>
    </source>
</evidence>
<evidence type="ECO:0000256" key="6">
    <source>
        <dbReference type="SAM" id="Phobius"/>
    </source>
</evidence>
<feature type="transmembrane region" description="Helical" evidence="6">
    <location>
        <begin position="125"/>
        <end position="142"/>
    </location>
</feature>
<dbReference type="PANTHER" id="PTHR43495:SF5">
    <property type="entry name" value="GAMMA-AMINOBUTYRIC ACID PERMEASE"/>
    <property type="match status" value="1"/>
</dbReference>
<accession>A0A7W4PKP5</accession>
<sequence>MAGISRQPGSAGPGRLKTRHVSMIAFGGIVGAGLFVGSSVAVAGAGPAVLLGYMATGALVMVVLRALGEMLLAVPGRGSFIDYIRLGNGEWAGFLSGWLYWFYWVIVIGSEAIAGAILLQDWVSLPVWMLAVMLVLLVKLINMVSVDLFGECEFWLAAVKLVCVVGFIATGLLFVLHGLGHAPHVLANLTAHGGPMPHGALAVVGMIPTILFSMMGSETATVAAAETENAEANIARVTRSTALRISLFYVSSIGLILCSVPWTDIVPGHSPFVTAMVAMGVPGAGMIIQLVVFSAIFSCLNSSIYITSRVLLGLAAAGDAPRWFGGLAARGVPTRAVIVSSVSGLLVAFSSILAPDTIFAFLLGASGAVILLVYMLIVTAHLAVRGRLERAGHRFAFSTLPFFPWINYLVVAGMGGIYSAMLLDDGQRMTALSSLGCAGFVLALYGIRRHAVQRRSGGDLPRRAVDPVTGTVLEPRRI</sequence>
<feature type="transmembrane region" description="Helical" evidence="6">
    <location>
        <begin position="405"/>
        <end position="423"/>
    </location>
</feature>
<evidence type="ECO:0000313" key="8">
    <source>
        <dbReference type="EMBL" id="MBB2201068.1"/>
    </source>
</evidence>
<keyword evidence="3 6" id="KW-0812">Transmembrane</keyword>
<dbReference type="RefSeq" id="WP_182955731.1">
    <property type="nucleotide sequence ID" value="NZ_JABEQM010000003.1"/>
</dbReference>
<reference evidence="8 9" key="1">
    <citation type="submission" date="2020-04" db="EMBL/GenBank/DDBJ databases">
        <title>Description of novel Gluconacetobacter.</title>
        <authorList>
            <person name="Sombolestani A."/>
        </authorList>
    </citation>
    <scope>NUCLEOTIDE SEQUENCE [LARGE SCALE GENOMIC DNA]</scope>
    <source>
        <strain evidence="8 9">LMG 27802</strain>
    </source>
</reference>
<feature type="transmembrane region" description="Helical" evidence="6">
    <location>
        <begin position="358"/>
        <end position="384"/>
    </location>
</feature>
<feature type="transmembrane region" description="Helical" evidence="6">
    <location>
        <begin position="50"/>
        <end position="74"/>
    </location>
</feature>
<comment type="caution">
    <text evidence="8">The sequence shown here is derived from an EMBL/GenBank/DDBJ whole genome shotgun (WGS) entry which is preliminary data.</text>
</comment>
<dbReference type="Proteomes" id="UP000578030">
    <property type="component" value="Unassembled WGS sequence"/>
</dbReference>
<feature type="transmembrane region" description="Helical" evidence="6">
    <location>
        <begin position="154"/>
        <end position="179"/>
    </location>
</feature>
<feature type="transmembrane region" description="Helical" evidence="6">
    <location>
        <begin position="275"/>
        <end position="300"/>
    </location>
</feature>
<keyword evidence="9" id="KW-1185">Reference proteome</keyword>
<feature type="transmembrane region" description="Helical" evidence="6">
    <location>
        <begin position="429"/>
        <end position="447"/>
    </location>
</feature>
<dbReference type="GO" id="GO:0016020">
    <property type="term" value="C:membrane"/>
    <property type="evidence" value="ECO:0007669"/>
    <property type="project" value="UniProtKB-SubCell"/>
</dbReference>
<dbReference type="InterPro" id="IPR004840">
    <property type="entry name" value="Amino_acid_permease_CS"/>
</dbReference>
<feature type="transmembrane region" description="Helical" evidence="6">
    <location>
        <begin position="246"/>
        <end position="263"/>
    </location>
</feature>
<dbReference type="PROSITE" id="PS00218">
    <property type="entry name" value="AMINO_ACID_PERMEASE_1"/>
    <property type="match status" value="1"/>
</dbReference>
<dbReference type="AlphaFoldDB" id="A0A7W4PKP5"/>
<protein>
    <submittedName>
        <fullName evidence="8">Amino acid permease</fullName>
    </submittedName>
</protein>
<dbReference type="GO" id="GO:0006865">
    <property type="term" value="P:amino acid transport"/>
    <property type="evidence" value="ECO:0007669"/>
    <property type="project" value="InterPro"/>
</dbReference>
<dbReference type="PIRSF" id="PIRSF006060">
    <property type="entry name" value="AA_transporter"/>
    <property type="match status" value="1"/>
</dbReference>
<comment type="subcellular location">
    <subcellularLocation>
        <location evidence="1">Membrane</location>
        <topology evidence="1">Multi-pass membrane protein</topology>
    </subcellularLocation>
</comment>
<proteinExistence type="predicted"/>
<feature type="transmembrane region" description="Helical" evidence="6">
    <location>
        <begin position="199"/>
        <end position="225"/>
    </location>
</feature>
<evidence type="ECO:0000256" key="3">
    <source>
        <dbReference type="ARBA" id="ARBA00022692"/>
    </source>
</evidence>
<keyword evidence="5 6" id="KW-0472">Membrane</keyword>
<name>A0A7W4PKP5_9PROT</name>
<evidence type="ECO:0000256" key="5">
    <source>
        <dbReference type="ARBA" id="ARBA00023136"/>
    </source>
</evidence>
<gene>
    <name evidence="8" type="ORF">HLH28_05650</name>
</gene>